<sequence>MDDRLKDLEHLAAKNRHGDDLGRAHEGDPEAISNITRFHHPRIFEDENLFEDVRYGVEQRLQQGKPNILSTYEEAILEVYEENNIPLPRPSAEDVENFNEQARFQKGVQELMEERQKGLE</sequence>
<protein>
    <submittedName>
        <fullName evidence="2">Uncharacterized protein</fullName>
    </submittedName>
</protein>
<accession>A0A5K7YVL7</accession>
<reference evidence="2 3" key="1">
    <citation type="submission" date="2019-11" db="EMBL/GenBank/DDBJ databases">
        <title>Comparative genomics of hydrocarbon-degrading Desulfosarcina strains.</title>
        <authorList>
            <person name="Watanabe M."/>
            <person name="Kojima H."/>
            <person name="Fukui M."/>
        </authorList>
    </citation>
    <scope>NUCLEOTIDE SEQUENCE [LARGE SCALE GENOMIC DNA]</scope>
    <source>
        <strain evidence="2 3">PL12</strain>
    </source>
</reference>
<feature type="region of interest" description="Disordered" evidence="1">
    <location>
        <begin position="1"/>
        <end position="27"/>
    </location>
</feature>
<dbReference type="KEGG" id="dalk:DSCA_60090"/>
<proteinExistence type="predicted"/>
<keyword evidence="3" id="KW-1185">Reference proteome</keyword>
<dbReference type="RefSeq" id="WP_155319834.1">
    <property type="nucleotide sequence ID" value="NZ_AP021874.1"/>
</dbReference>
<evidence type="ECO:0000256" key="1">
    <source>
        <dbReference type="SAM" id="MobiDB-lite"/>
    </source>
</evidence>
<evidence type="ECO:0000313" key="3">
    <source>
        <dbReference type="Proteomes" id="UP000427906"/>
    </source>
</evidence>
<dbReference type="Proteomes" id="UP000427906">
    <property type="component" value="Chromosome"/>
</dbReference>
<gene>
    <name evidence="2" type="ORF">DSCA_60090</name>
</gene>
<evidence type="ECO:0000313" key="2">
    <source>
        <dbReference type="EMBL" id="BBO72079.1"/>
    </source>
</evidence>
<dbReference type="EMBL" id="AP021874">
    <property type="protein sequence ID" value="BBO72079.1"/>
    <property type="molecule type" value="Genomic_DNA"/>
</dbReference>
<dbReference type="AlphaFoldDB" id="A0A5K7YVL7"/>
<name>A0A5K7YVL7_9BACT</name>
<organism evidence="2 3">
    <name type="scientific">Desulfosarcina alkanivorans</name>
    <dbReference type="NCBI Taxonomy" id="571177"/>
    <lineage>
        <taxon>Bacteria</taxon>
        <taxon>Pseudomonadati</taxon>
        <taxon>Thermodesulfobacteriota</taxon>
        <taxon>Desulfobacteria</taxon>
        <taxon>Desulfobacterales</taxon>
        <taxon>Desulfosarcinaceae</taxon>
        <taxon>Desulfosarcina</taxon>
    </lineage>
</organism>